<organism evidence="2 3">
    <name type="scientific">Nocardioides plantarum</name>
    <dbReference type="NCBI Taxonomy" id="29299"/>
    <lineage>
        <taxon>Bacteria</taxon>
        <taxon>Bacillati</taxon>
        <taxon>Actinomycetota</taxon>
        <taxon>Actinomycetes</taxon>
        <taxon>Propionibacteriales</taxon>
        <taxon>Nocardioidaceae</taxon>
        <taxon>Nocardioides</taxon>
    </lineage>
</organism>
<dbReference type="Gene3D" id="3.40.50.720">
    <property type="entry name" value="NAD(P)-binding Rossmann-like Domain"/>
    <property type="match status" value="1"/>
</dbReference>
<keyword evidence="3" id="KW-1185">Reference proteome</keyword>
<dbReference type="SUPFAM" id="SSF51735">
    <property type="entry name" value="NAD(P)-binding Rossmann-fold domains"/>
    <property type="match status" value="1"/>
</dbReference>
<reference evidence="2 3" key="1">
    <citation type="submission" date="2024-09" db="EMBL/GenBank/DDBJ databases">
        <authorList>
            <person name="Sun Q."/>
            <person name="Mori K."/>
        </authorList>
    </citation>
    <scope>NUCLEOTIDE SEQUENCE [LARGE SCALE GENOMIC DNA]</scope>
    <source>
        <strain evidence="2 3">JCM 9626</strain>
    </source>
</reference>
<dbReference type="InterPro" id="IPR036291">
    <property type="entry name" value="NAD(P)-bd_dom_sf"/>
</dbReference>
<feature type="domain" description="NAD-dependent epimerase/dehydratase" evidence="1">
    <location>
        <begin position="6"/>
        <end position="213"/>
    </location>
</feature>
<accession>A0ABV5KDW7</accession>
<sequence>MSKHVVVGAGPVGMATARELVDQGHEVVLVSRSGSGQGVEGVRRVALDVSDAAALTALTDGAAAIYNCVNPPSYDVWSTWWPPIAQALLAAAERTGAVLVTASCLYGYGPTRAPMVEGQPDLATGTKGRLRATMWAEAREAHEAGRLRAVEVRGSDFMGPGVTMSHVAVVAPAALAGKAVRVFGAADLPHSYTDVRDMARTMVAVAGRPETHGRVWHAPTNPAVSQAQAVSDVCRAAGREPVAVRVWPRGILAVGGLFVGFFREMRETVYQFQRPYVLDSSLSERELGLAPTPWDEMCRATAEAALGAPVSDPRVGVSLGG</sequence>
<dbReference type="InterPro" id="IPR051783">
    <property type="entry name" value="NAD(P)-dependent_oxidoreduct"/>
</dbReference>
<evidence type="ECO:0000313" key="2">
    <source>
        <dbReference type="EMBL" id="MFB9314841.1"/>
    </source>
</evidence>
<protein>
    <submittedName>
        <fullName evidence="2">NAD-dependent epimerase/dehydratase family protein</fullName>
    </submittedName>
</protein>
<dbReference type="Proteomes" id="UP001589750">
    <property type="component" value="Unassembled WGS sequence"/>
</dbReference>
<dbReference type="Pfam" id="PF01370">
    <property type="entry name" value="Epimerase"/>
    <property type="match status" value="1"/>
</dbReference>
<dbReference type="EMBL" id="JBHMDG010000026">
    <property type="protein sequence ID" value="MFB9314841.1"/>
    <property type="molecule type" value="Genomic_DNA"/>
</dbReference>
<comment type="caution">
    <text evidence="2">The sequence shown here is derived from an EMBL/GenBank/DDBJ whole genome shotgun (WGS) entry which is preliminary data.</text>
</comment>
<name>A0ABV5KDW7_9ACTN</name>
<dbReference type="InterPro" id="IPR001509">
    <property type="entry name" value="Epimerase_deHydtase"/>
</dbReference>
<dbReference type="RefSeq" id="WP_140009984.1">
    <property type="nucleotide sequence ID" value="NZ_JBHMDG010000026.1"/>
</dbReference>
<evidence type="ECO:0000259" key="1">
    <source>
        <dbReference type="Pfam" id="PF01370"/>
    </source>
</evidence>
<dbReference type="PANTHER" id="PTHR48079">
    <property type="entry name" value="PROTEIN YEEZ"/>
    <property type="match status" value="1"/>
</dbReference>
<evidence type="ECO:0000313" key="3">
    <source>
        <dbReference type="Proteomes" id="UP001589750"/>
    </source>
</evidence>
<dbReference type="PANTHER" id="PTHR48079:SF6">
    <property type="entry name" value="NAD(P)-BINDING DOMAIN-CONTAINING PROTEIN-RELATED"/>
    <property type="match status" value="1"/>
</dbReference>
<gene>
    <name evidence="2" type="ORF">ACFFRI_17415</name>
</gene>
<proteinExistence type="predicted"/>